<dbReference type="InterPro" id="IPR015424">
    <property type="entry name" value="PyrdxlP-dep_Trfase"/>
</dbReference>
<dbReference type="InterPro" id="IPR020578">
    <property type="entry name" value="Aminotrans_V_PyrdxlP_BS"/>
</dbReference>
<comment type="cofactor">
    <cofactor evidence="1">
        <name>pyridoxal 5'-phosphate</name>
        <dbReference type="ChEBI" id="CHEBI:597326"/>
    </cofactor>
</comment>
<dbReference type="GO" id="GO:0031071">
    <property type="term" value="F:cysteine desulfurase activity"/>
    <property type="evidence" value="ECO:0007669"/>
    <property type="project" value="UniProtKB-EC"/>
</dbReference>
<organism evidence="9 10">
    <name type="scientific">Thalassotalea piscium</name>
    <dbReference type="NCBI Taxonomy" id="1230533"/>
    <lineage>
        <taxon>Bacteria</taxon>
        <taxon>Pseudomonadati</taxon>
        <taxon>Pseudomonadota</taxon>
        <taxon>Gammaproteobacteria</taxon>
        <taxon>Alteromonadales</taxon>
        <taxon>Colwelliaceae</taxon>
        <taxon>Thalassotalea</taxon>
    </lineage>
</organism>
<dbReference type="SUPFAM" id="SSF53383">
    <property type="entry name" value="PLP-dependent transferases"/>
    <property type="match status" value="1"/>
</dbReference>
<dbReference type="RefSeq" id="WP_184424400.1">
    <property type="nucleotide sequence ID" value="NZ_AP027362.1"/>
</dbReference>
<comment type="similarity">
    <text evidence="2">Belongs to the class-V pyridoxal-phosphate-dependent aminotransferase family. Csd subfamily.</text>
</comment>
<feature type="domain" description="Fe-S metabolism associated" evidence="8">
    <location>
        <begin position="423"/>
        <end position="543"/>
    </location>
</feature>
<dbReference type="CDD" id="cd06453">
    <property type="entry name" value="SufS_like"/>
    <property type="match status" value="1"/>
</dbReference>
<dbReference type="GO" id="GO:0030170">
    <property type="term" value="F:pyridoxal phosphate binding"/>
    <property type="evidence" value="ECO:0007669"/>
    <property type="project" value="InterPro"/>
</dbReference>
<dbReference type="EMBL" id="JACHHU010000017">
    <property type="protein sequence ID" value="MBB6543617.1"/>
    <property type="molecule type" value="Genomic_DNA"/>
</dbReference>
<name>A0A7X0TTT9_9GAMM</name>
<gene>
    <name evidence="9" type="ORF">HNQ55_002138</name>
</gene>
<accession>A0A7X0TTT9</accession>
<evidence type="ECO:0000313" key="10">
    <source>
        <dbReference type="Proteomes" id="UP000537141"/>
    </source>
</evidence>
<dbReference type="NCBIfam" id="TIGR01979">
    <property type="entry name" value="sufS"/>
    <property type="match status" value="1"/>
</dbReference>
<evidence type="ECO:0000259" key="8">
    <source>
        <dbReference type="Pfam" id="PF02657"/>
    </source>
</evidence>
<keyword evidence="10" id="KW-1185">Reference proteome</keyword>
<dbReference type="AlphaFoldDB" id="A0A7X0TTT9"/>
<comment type="catalytic activity">
    <reaction evidence="6">
        <text>(sulfur carrier)-H + L-cysteine = (sulfur carrier)-SH + L-alanine</text>
        <dbReference type="Rhea" id="RHEA:43892"/>
        <dbReference type="Rhea" id="RHEA-COMP:14737"/>
        <dbReference type="Rhea" id="RHEA-COMP:14739"/>
        <dbReference type="ChEBI" id="CHEBI:29917"/>
        <dbReference type="ChEBI" id="CHEBI:35235"/>
        <dbReference type="ChEBI" id="CHEBI:57972"/>
        <dbReference type="ChEBI" id="CHEBI:64428"/>
        <dbReference type="EC" id="2.8.1.7"/>
    </reaction>
</comment>
<reference evidence="9 10" key="1">
    <citation type="submission" date="2020-08" db="EMBL/GenBank/DDBJ databases">
        <title>Genomic Encyclopedia of Type Strains, Phase IV (KMG-IV): sequencing the most valuable type-strain genomes for metagenomic binning, comparative biology and taxonomic classification.</title>
        <authorList>
            <person name="Goeker M."/>
        </authorList>
    </citation>
    <scope>NUCLEOTIDE SEQUENCE [LARGE SCALE GENOMIC DNA]</scope>
    <source>
        <strain evidence="9 10">DSM 26287</strain>
    </source>
</reference>
<evidence type="ECO:0000256" key="5">
    <source>
        <dbReference type="ARBA" id="ARBA00022898"/>
    </source>
</evidence>
<dbReference type="InterPro" id="IPR010970">
    <property type="entry name" value="Cys_dSase_SufS"/>
</dbReference>
<evidence type="ECO:0000256" key="6">
    <source>
        <dbReference type="ARBA" id="ARBA00050776"/>
    </source>
</evidence>
<dbReference type="Gene3D" id="3.40.640.10">
    <property type="entry name" value="Type I PLP-dependent aspartate aminotransferase-like (Major domain)"/>
    <property type="match status" value="1"/>
</dbReference>
<sequence length="546" mass="60443">MKNFEIKQFRQQFPILKTNVNHHPLIYLDNGATTQKPQCVINEQNDVYCLSNANVHRASYQLAAEATAKFEQARITVQQFINASKSSEIIWTKSCTESINLVAHSWGSNQLNKGDVIVLSYGEHHANIVPWQIVAEKTGAVIKVLPLNKQGTIAIESLVDIICEKTKIVCVSHISNVIGKINPINKIIARAKSVGALTLIDGAQAVANISVDVQALDCDFYVFSAHKMYGPTGVGVLFGKAHLLDSMPPYQAGGEMIEHVSFSGTSYQPLPFKFEAGTPNISGVIAFSRAIEFINEYQLTNTHEYKKTLLNYAFERLSSVPTLKFIVEGKPDIALFSFTLAENLQDVASQLDLFGISVRVGRHCAMPLFEFLNINGCIRLSLAPYNTLSEVDVVVDKLTYLSNIKDSAVKQAQDNAGVQEIISTFRQLKGWDTKHRELMLLGKKLPRMPKSKRSDSTLIQGCESAAWLTYSKDINHLYYFQTDSDAKIIRGLLAVVLLAFNGKSAAEILNFDINNYFSQLGLLKHLSPSRGNGLLAIVDKIKSIVS</sequence>
<dbReference type="InterPro" id="IPR015421">
    <property type="entry name" value="PyrdxlP-dep_Trfase_major"/>
</dbReference>
<dbReference type="PROSITE" id="PS00595">
    <property type="entry name" value="AA_TRANSFER_CLASS_5"/>
    <property type="match status" value="1"/>
</dbReference>
<dbReference type="InterPro" id="IPR003808">
    <property type="entry name" value="Fe-S_metab-assoc_dom"/>
</dbReference>
<dbReference type="InterPro" id="IPR000192">
    <property type="entry name" value="Aminotrans_V_dom"/>
</dbReference>
<evidence type="ECO:0000256" key="3">
    <source>
        <dbReference type="ARBA" id="ARBA00012239"/>
    </source>
</evidence>
<dbReference type="Pfam" id="PF00266">
    <property type="entry name" value="Aminotran_5"/>
    <property type="match status" value="1"/>
</dbReference>
<keyword evidence="5" id="KW-0663">Pyridoxal phosphate</keyword>
<dbReference type="Pfam" id="PF02657">
    <property type="entry name" value="SufE"/>
    <property type="match status" value="1"/>
</dbReference>
<protein>
    <recommendedName>
        <fullName evidence="3">cysteine desulfurase</fullName>
        <ecNumber evidence="3">2.8.1.7</ecNumber>
    </recommendedName>
</protein>
<comment type="caution">
    <text evidence="9">The sequence shown here is derived from an EMBL/GenBank/DDBJ whole genome shotgun (WGS) entry which is preliminary data.</text>
</comment>
<dbReference type="PANTHER" id="PTHR43586">
    <property type="entry name" value="CYSTEINE DESULFURASE"/>
    <property type="match status" value="1"/>
</dbReference>
<proteinExistence type="inferred from homology"/>
<dbReference type="Gene3D" id="3.90.1010.10">
    <property type="match status" value="1"/>
</dbReference>
<dbReference type="SUPFAM" id="SSF82649">
    <property type="entry name" value="SufE/NifU"/>
    <property type="match status" value="1"/>
</dbReference>
<feature type="domain" description="Aminotransferase class V" evidence="7">
    <location>
        <begin position="26"/>
        <end position="393"/>
    </location>
</feature>
<dbReference type="EC" id="2.8.1.7" evidence="3"/>
<evidence type="ECO:0000313" key="9">
    <source>
        <dbReference type="EMBL" id="MBB6543617.1"/>
    </source>
</evidence>
<dbReference type="Proteomes" id="UP000537141">
    <property type="component" value="Unassembled WGS sequence"/>
</dbReference>
<evidence type="ECO:0000256" key="4">
    <source>
        <dbReference type="ARBA" id="ARBA00022679"/>
    </source>
</evidence>
<dbReference type="InterPro" id="IPR015422">
    <property type="entry name" value="PyrdxlP-dep_Trfase_small"/>
</dbReference>
<evidence type="ECO:0000256" key="2">
    <source>
        <dbReference type="ARBA" id="ARBA00010447"/>
    </source>
</evidence>
<dbReference type="Gene3D" id="3.90.1150.10">
    <property type="entry name" value="Aspartate Aminotransferase, domain 1"/>
    <property type="match status" value="1"/>
</dbReference>
<dbReference type="GO" id="GO:0006534">
    <property type="term" value="P:cysteine metabolic process"/>
    <property type="evidence" value="ECO:0007669"/>
    <property type="project" value="InterPro"/>
</dbReference>
<keyword evidence="4" id="KW-0808">Transferase</keyword>
<evidence type="ECO:0000256" key="1">
    <source>
        <dbReference type="ARBA" id="ARBA00001933"/>
    </source>
</evidence>
<evidence type="ECO:0000259" key="7">
    <source>
        <dbReference type="Pfam" id="PF00266"/>
    </source>
</evidence>
<dbReference type="PANTHER" id="PTHR43586:SF8">
    <property type="entry name" value="CYSTEINE DESULFURASE 1, CHLOROPLASTIC"/>
    <property type="match status" value="1"/>
</dbReference>